<evidence type="ECO:0000313" key="1">
    <source>
        <dbReference type="EMBL" id="TFK31740.1"/>
    </source>
</evidence>
<proteinExistence type="predicted"/>
<dbReference type="AlphaFoldDB" id="A0A5C3LG43"/>
<evidence type="ECO:0000313" key="2">
    <source>
        <dbReference type="Proteomes" id="UP000308652"/>
    </source>
</evidence>
<sequence>MYKLVPTPDSVFVVAARPLNTAVLTTLPKSPLVLALEICRHTASQVNAAKLSAASSGYADENLAKYLRNFTSTHTALLGWAGFQAFQLKRVPANVRQSALLVELSYQGGDSHRKYVILSCSPSLLHTSCPAHTSATPSSDDTHRRENRCRHNGGIGTLVVVIQCRSVSQVMPVEVDPPSKIIWDTWEDWATVLSHFVDSGRTDFKPISTTSRGVYYG</sequence>
<dbReference type="OrthoDB" id="432970at2759"/>
<dbReference type="EMBL" id="ML213713">
    <property type="protein sequence ID" value="TFK31740.1"/>
    <property type="molecule type" value="Genomic_DNA"/>
</dbReference>
<dbReference type="Proteomes" id="UP000308652">
    <property type="component" value="Unassembled WGS sequence"/>
</dbReference>
<keyword evidence="2" id="KW-1185">Reference proteome</keyword>
<accession>A0A5C3LG43</accession>
<dbReference type="STRING" id="68775.A0A5C3LG43"/>
<protein>
    <submittedName>
        <fullName evidence="1">Uncharacterized protein</fullName>
    </submittedName>
</protein>
<gene>
    <name evidence="1" type="ORF">BDQ12DRAFT_729303</name>
</gene>
<reference evidence="1 2" key="1">
    <citation type="journal article" date="2019" name="Nat. Ecol. Evol.">
        <title>Megaphylogeny resolves global patterns of mushroom evolution.</title>
        <authorList>
            <person name="Varga T."/>
            <person name="Krizsan K."/>
            <person name="Foldi C."/>
            <person name="Dima B."/>
            <person name="Sanchez-Garcia M."/>
            <person name="Sanchez-Ramirez S."/>
            <person name="Szollosi G.J."/>
            <person name="Szarkandi J.G."/>
            <person name="Papp V."/>
            <person name="Albert L."/>
            <person name="Andreopoulos W."/>
            <person name="Angelini C."/>
            <person name="Antonin V."/>
            <person name="Barry K.W."/>
            <person name="Bougher N.L."/>
            <person name="Buchanan P."/>
            <person name="Buyck B."/>
            <person name="Bense V."/>
            <person name="Catcheside P."/>
            <person name="Chovatia M."/>
            <person name="Cooper J."/>
            <person name="Damon W."/>
            <person name="Desjardin D."/>
            <person name="Finy P."/>
            <person name="Geml J."/>
            <person name="Haridas S."/>
            <person name="Hughes K."/>
            <person name="Justo A."/>
            <person name="Karasinski D."/>
            <person name="Kautmanova I."/>
            <person name="Kiss B."/>
            <person name="Kocsube S."/>
            <person name="Kotiranta H."/>
            <person name="LaButti K.M."/>
            <person name="Lechner B.E."/>
            <person name="Liimatainen K."/>
            <person name="Lipzen A."/>
            <person name="Lukacs Z."/>
            <person name="Mihaltcheva S."/>
            <person name="Morgado L.N."/>
            <person name="Niskanen T."/>
            <person name="Noordeloos M.E."/>
            <person name="Ohm R.A."/>
            <person name="Ortiz-Santana B."/>
            <person name="Ovrebo C."/>
            <person name="Racz N."/>
            <person name="Riley R."/>
            <person name="Savchenko A."/>
            <person name="Shiryaev A."/>
            <person name="Soop K."/>
            <person name="Spirin V."/>
            <person name="Szebenyi C."/>
            <person name="Tomsovsky M."/>
            <person name="Tulloss R.E."/>
            <person name="Uehling J."/>
            <person name="Grigoriev I.V."/>
            <person name="Vagvolgyi C."/>
            <person name="Papp T."/>
            <person name="Martin F.M."/>
            <person name="Miettinen O."/>
            <person name="Hibbett D.S."/>
            <person name="Nagy L.G."/>
        </authorList>
    </citation>
    <scope>NUCLEOTIDE SEQUENCE [LARGE SCALE GENOMIC DNA]</scope>
    <source>
        <strain evidence="1 2">CBS 166.37</strain>
    </source>
</reference>
<organism evidence="1 2">
    <name type="scientific">Crucibulum laeve</name>
    <dbReference type="NCBI Taxonomy" id="68775"/>
    <lineage>
        <taxon>Eukaryota</taxon>
        <taxon>Fungi</taxon>
        <taxon>Dikarya</taxon>
        <taxon>Basidiomycota</taxon>
        <taxon>Agaricomycotina</taxon>
        <taxon>Agaricomycetes</taxon>
        <taxon>Agaricomycetidae</taxon>
        <taxon>Agaricales</taxon>
        <taxon>Agaricineae</taxon>
        <taxon>Nidulariaceae</taxon>
        <taxon>Crucibulum</taxon>
    </lineage>
</organism>
<name>A0A5C3LG43_9AGAR</name>